<sequence>MPTETPGDTNAYARDADGGHLPAWKAFTRRVGGGGDVGIRHGTFLVRDGEDEAVDNDMPPAGLGDGGEVVPAPGRAETAGAVWAGPRATTRPSTRTTDLPAAFLCRDTNRRSMWHRRTLLAAAAAAAGLGGCAESSAPATPEGPTGAPSRPPVTARYAFTHLRADGNRVVDGRGTIDDAQPVDIVVDGRPAWLLAFGGSGGASYWTVVTAGGRATTHRVGDGAETVASHGRVPTPPLAYAAGGAFGVVDAPADCAAETHPVMIDGGVLYVATNGDAVVRRDGTSTRLDADAPSDARPVRVDDGRYALYGGRTERYRHGALGDGVEGSRLLVVDAAGERVEASVTLDAPAVFEGLSPLVADLDGDGDAEIVTTVADATDGARIRAYDVDGAELATGPSYGSGWRHQLCVAPFAPDGRPELAVVRKPHVDRTLEFYRLDDDGLTVTATHGRYASHTYGSRNVDGGLAADLHGDGRSELLLPTADRRALAAVRRASGGVERASTLPLGGSLATNVVGVALDDGRLAVGAGTTAGVRIWRG</sequence>
<name>A0A368NAY3_9EURY</name>
<accession>A0A368NAY3</accession>
<comment type="caution">
    <text evidence="2">The sequence shown here is derived from an EMBL/GenBank/DDBJ whole genome shotgun (WGS) entry which is preliminary data.</text>
</comment>
<dbReference type="InterPro" id="IPR028994">
    <property type="entry name" value="Integrin_alpha_N"/>
</dbReference>
<evidence type="ECO:0000256" key="1">
    <source>
        <dbReference type="SAM" id="MobiDB-lite"/>
    </source>
</evidence>
<evidence type="ECO:0000313" key="3">
    <source>
        <dbReference type="Proteomes" id="UP000252189"/>
    </source>
</evidence>
<dbReference type="InterPro" id="IPR025444">
    <property type="entry name" value="Monooxy_af470"/>
</dbReference>
<dbReference type="AlphaFoldDB" id="A0A368NAY3"/>
<dbReference type="RefSeq" id="WP_114448258.1">
    <property type="nucleotide sequence ID" value="NZ_QPHM01000001.1"/>
</dbReference>
<keyword evidence="3" id="KW-1185">Reference proteome</keyword>
<protein>
    <submittedName>
        <fullName evidence="2">DUF4188 domain-containing protein</fullName>
    </submittedName>
</protein>
<dbReference type="Proteomes" id="UP000252189">
    <property type="component" value="Unassembled WGS sequence"/>
</dbReference>
<reference evidence="2 3" key="1">
    <citation type="submission" date="2018-07" db="EMBL/GenBank/DDBJ databases">
        <title>Genome sequences of Haloplanus salinus JCM 18368T.</title>
        <authorList>
            <person name="Kim Y.B."/>
            <person name="Roh S.W."/>
        </authorList>
    </citation>
    <scope>NUCLEOTIDE SEQUENCE [LARGE SCALE GENOMIC DNA]</scope>
    <source>
        <strain evidence="2 3">JCM 18368</strain>
    </source>
</reference>
<dbReference type="EMBL" id="QPHM01000001">
    <property type="protein sequence ID" value="RCU46704.1"/>
    <property type="molecule type" value="Genomic_DNA"/>
</dbReference>
<evidence type="ECO:0000313" key="2">
    <source>
        <dbReference type="EMBL" id="RCU46704.1"/>
    </source>
</evidence>
<organism evidence="2 3">
    <name type="scientific">Haloplanus salinus</name>
    <dbReference type="NCBI Taxonomy" id="1126245"/>
    <lineage>
        <taxon>Archaea</taxon>
        <taxon>Methanobacteriati</taxon>
        <taxon>Methanobacteriota</taxon>
        <taxon>Stenosarchaea group</taxon>
        <taxon>Halobacteria</taxon>
        <taxon>Halobacteriales</taxon>
        <taxon>Haloferacaceae</taxon>
        <taxon>Haloplanus</taxon>
    </lineage>
</organism>
<proteinExistence type="predicted"/>
<dbReference type="OrthoDB" id="221432at2157"/>
<dbReference type="SUPFAM" id="SSF69318">
    <property type="entry name" value="Integrin alpha N-terminal domain"/>
    <property type="match status" value="1"/>
</dbReference>
<gene>
    <name evidence="2" type="ORF">DU504_04935</name>
</gene>
<dbReference type="Pfam" id="PF13826">
    <property type="entry name" value="Monooxy_af470-like"/>
    <property type="match status" value="1"/>
</dbReference>
<feature type="compositionally biased region" description="Low complexity" evidence="1">
    <location>
        <begin position="137"/>
        <end position="148"/>
    </location>
</feature>
<feature type="region of interest" description="Disordered" evidence="1">
    <location>
        <begin position="132"/>
        <end position="153"/>
    </location>
</feature>